<protein>
    <submittedName>
        <fullName evidence="3">Uncharacterized protein</fullName>
    </submittedName>
</protein>
<proteinExistence type="inferred from homology"/>
<dbReference type="EMBL" id="JAINDJ010000003">
    <property type="protein sequence ID" value="KAG9453368.1"/>
    <property type="molecule type" value="Genomic_DNA"/>
</dbReference>
<dbReference type="GO" id="GO:0016740">
    <property type="term" value="F:transferase activity"/>
    <property type="evidence" value="ECO:0007669"/>
    <property type="project" value="UniProtKB-KW"/>
</dbReference>
<comment type="similarity">
    <text evidence="1">Belongs to the plant acyltransferase family.</text>
</comment>
<organism evidence="3 4">
    <name type="scientific">Aristolochia fimbriata</name>
    <name type="common">White veined hardy Dutchman's pipe vine</name>
    <dbReference type="NCBI Taxonomy" id="158543"/>
    <lineage>
        <taxon>Eukaryota</taxon>
        <taxon>Viridiplantae</taxon>
        <taxon>Streptophyta</taxon>
        <taxon>Embryophyta</taxon>
        <taxon>Tracheophyta</taxon>
        <taxon>Spermatophyta</taxon>
        <taxon>Magnoliopsida</taxon>
        <taxon>Magnoliidae</taxon>
        <taxon>Piperales</taxon>
        <taxon>Aristolochiaceae</taxon>
        <taxon>Aristolochia</taxon>
    </lineage>
</organism>
<dbReference type="InterPro" id="IPR050898">
    <property type="entry name" value="Plant_acyltransferase"/>
</dbReference>
<dbReference type="InterPro" id="IPR023213">
    <property type="entry name" value="CAT-like_dom_sf"/>
</dbReference>
<dbReference type="Proteomes" id="UP000825729">
    <property type="component" value="Unassembled WGS sequence"/>
</dbReference>
<reference evidence="3 4" key="1">
    <citation type="submission" date="2021-07" db="EMBL/GenBank/DDBJ databases">
        <title>The Aristolochia fimbriata genome: insights into angiosperm evolution, floral development and chemical biosynthesis.</title>
        <authorList>
            <person name="Jiao Y."/>
        </authorList>
    </citation>
    <scope>NUCLEOTIDE SEQUENCE [LARGE SCALE GENOMIC DNA]</scope>
    <source>
        <strain evidence="3">IBCAS-2021</strain>
        <tissue evidence="3">Leaf</tissue>
    </source>
</reference>
<dbReference type="AlphaFoldDB" id="A0AAV7EX18"/>
<keyword evidence="2" id="KW-0808">Transferase</keyword>
<sequence length="478" mass="52571">MAAIGVQATIPSCLKFPVRSREVALVSPAKPTPYEFKTLSDIDDQDALRFQLPLLWFYSNASTTPFSSVDIGISGGKCQREVGRVIRDALSEALVYYYPLAGRIRESPNGKLTIECNGEGVLYIEADADIRLEQFGPRIQPPFSCDQLLSKTLTESNGILNTPVLVIQVTHLLCGGFVFATRLNHCMMDGSGIAQFLGAVAEIARGAKTPSILPVWEREMITAREPPRVTHTHHEYLNLSTPAATTISSLNNSSSIVAKYNNNINNNTDHIVSSFFFGKAQISALRNRLPPHLKDTSSRFEIITACLWRSRTLALSLEPTELVCLSCVMGSPQGRQVGYYGNLIAFVGIVTTSKKLCTRPLGYAVELIKKAKRKMTEDYLQSQLDFFAVKHKPSFPVTQTTFVLSDNTRIGMSQLDFGWGLPLFSGPAADSSLHNIQGAVTYYALSTPKNGEEGVVVPLSLPKPFMDRLLLELQEMTG</sequence>
<name>A0AAV7EX18_ARIFI</name>
<dbReference type="PANTHER" id="PTHR31147:SF66">
    <property type="entry name" value="OS05G0315700 PROTEIN"/>
    <property type="match status" value="1"/>
</dbReference>
<evidence type="ECO:0000313" key="3">
    <source>
        <dbReference type="EMBL" id="KAG9453368.1"/>
    </source>
</evidence>
<evidence type="ECO:0000256" key="1">
    <source>
        <dbReference type="ARBA" id="ARBA00009861"/>
    </source>
</evidence>
<accession>A0AAV7EX18</accession>
<evidence type="ECO:0000256" key="2">
    <source>
        <dbReference type="ARBA" id="ARBA00022679"/>
    </source>
</evidence>
<dbReference type="Pfam" id="PF02458">
    <property type="entry name" value="Transferase"/>
    <property type="match status" value="1"/>
</dbReference>
<comment type="caution">
    <text evidence="3">The sequence shown here is derived from an EMBL/GenBank/DDBJ whole genome shotgun (WGS) entry which is preliminary data.</text>
</comment>
<evidence type="ECO:0000313" key="4">
    <source>
        <dbReference type="Proteomes" id="UP000825729"/>
    </source>
</evidence>
<dbReference type="Gene3D" id="3.30.559.10">
    <property type="entry name" value="Chloramphenicol acetyltransferase-like domain"/>
    <property type="match status" value="2"/>
</dbReference>
<keyword evidence="4" id="KW-1185">Reference proteome</keyword>
<dbReference type="PANTHER" id="PTHR31147">
    <property type="entry name" value="ACYL TRANSFERASE 4"/>
    <property type="match status" value="1"/>
</dbReference>
<gene>
    <name evidence="3" type="ORF">H6P81_006272</name>
</gene>